<keyword evidence="2" id="KW-0808">Transferase</keyword>
<evidence type="ECO:0000313" key="2">
    <source>
        <dbReference type="EMBL" id="SIQ57889.1"/>
    </source>
</evidence>
<dbReference type="SUPFAM" id="SSF53448">
    <property type="entry name" value="Nucleotide-diphospho-sugar transferases"/>
    <property type="match status" value="1"/>
</dbReference>
<dbReference type="Pfam" id="PF00535">
    <property type="entry name" value="Glycos_transf_2"/>
    <property type="match status" value="1"/>
</dbReference>
<feature type="domain" description="Glycosyltransferase 2-like" evidence="1">
    <location>
        <begin position="6"/>
        <end position="129"/>
    </location>
</feature>
<dbReference type="InterPro" id="IPR001173">
    <property type="entry name" value="Glyco_trans_2-like"/>
</dbReference>
<dbReference type="RefSeq" id="WP_159439838.1">
    <property type="nucleotide sequence ID" value="NZ_FTNM01000001.1"/>
</dbReference>
<dbReference type="GO" id="GO:0016740">
    <property type="term" value="F:transferase activity"/>
    <property type="evidence" value="ECO:0007669"/>
    <property type="project" value="UniProtKB-KW"/>
</dbReference>
<dbReference type="CDD" id="cd00761">
    <property type="entry name" value="Glyco_tranf_GTA_type"/>
    <property type="match status" value="1"/>
</dbReference>
<dbReference type="EMBL" id="FTNM01000001">
    <property type="protein sequence ID" value="SIQ57889.1"/>
    <property type="molecule type" value="Genomic_DNA"/>
</dbReference>
<evidence type="ECO:0000259" key="1">
    <source>
        <dbReference type="Pfam" id="PF00535"/>
    </source>
</evidence>
<dbReference type="OrthoDB" id="848759at2"/>
<gene>
    <name evidence="2" type="ORF">SAMN05421545_0554</name>
</gene>
<dbReference type="STRING" id="1077936.SAMN05421545_0554"/>
<sequence length="243" mass="28629">MPKGITVVITSCNRFDLLEATLHSFFKFNTYPVEKILIIEDSGDGKGLESVLRKFSYDKFETIVNPEQLGQQKSIDKAYSQVKTEYIFHCEDDWDFLRKGFIEDSLVLMEAFPKLITVWGRSAEEYPADFFSPTVAEFEGIRYRKVQKDIFTLNPSLKRVSDYRLMGSFEQYTPGQFEREISDFYADLGYTAFILEEPYTNHLGWHRRIHFRDKANKYLKLDNRFKQAKASVYKMLKMGKFKK</sequence>
<keyword evidence="3" id="KW-1185">Reference proteome</keyword>
<dbReference type="Gene3D" id="3.90.550.10">
    <property type="entry name" value="Spore Coat Polysaccharide Biosynthesis Protein SpsA, Chain A"/>
    <property type="match status" value="1"/>
</dbReference>
<reference evidence="3" key="1">
    <citation type="submission" date="2017-01" db="EMBL/GenBank/DDBJ databases">
        <authorList>
            <person name="Varghese N."/>
            <person name="Submissions S."/>
        </authorList>
    </citation>
    <scope>NUCLEOTIDE SEQUENCE [LARGE SCALE GENOMIC DNA]</scope>
    <source>
        <strain evidence="3">DM9</strain>
    </source>
</reference>
<dbReference type="Proteomes" id="UP000185924">
    <property type="component" value="Unassembled WGS sequence"/>
</dbReference>
<name>A0A1N6TX71_9BACT</name>
<protein>
    <submittedName>
        <fullName evidence="2">Glycosyl transferase family 2</fullName>
    </submittedName>
</protein>
<accession>A0A1N6TX71</accession>
<proteinExistence type="predicted"/>
<dbReference type="AlphaFoldDB" id="A0A1N6TX71"/>
<dbReference type="InterPro" id="IPR029044">
    <property type="entry name" value="Nucleotide-diphossugar_trans"/>
</dbReference>
<evidence type="ECO:0000313" key="3">
    <source>
        <dbReference type="Proteomes" id="UP000185924"/>
    </source>
</evidence>
<organism evidence="2 3">
    <name type="scientific">Pontibacter lucknowensis</name>
    <dbReference type="NCBI Taxonomy" id="1077936"/>
    <lineage>
        <taxon>Bacteria</taxon>
        <taxon>Pseudomonadati</taxon>
        <taxon>Bacteroidota</taxon>
        <taxon>Cytophagia</taxon>
        <taxon>Cytophagales</taxon>
        <taxon>Hymenobacteraceae</taxon>
        <taxon>Pontibacter</taxon>
    </lineage>
</organism>